<comment type="catalytic activity">
    <reaction evidence="8">
        <text>tRNA(Glu) + L-glutamate + ATP = L-glutamyl-tRNA(Glu) + AMP + diphosphate</text>
        <dbReference type="Rhea" id="RHEA:23540"/>
        <dbReference type="Rhea" id="RHEA-COMP:9663"/>
        <dbReference type="Rhea" id="RHEA-COMP:9680"/>
        <dbReference type="ChEBI" id="CHEBI:29985"/>
        <dbReference type="ChEBI" id="CHEBI:30616"/>
        <dbReference type="ChEBI" id="CHEBI:33019"/>
        <dbReference type="ChEBI" id="CHEBI:78442"/>
        <dbReference type="ChEBI" id="CHEBI:78520"/>
        <dbReference type="ChEBI" id="CHEBI:456215"/>
        <dbReference type="EC" id="6.1.1.17"/>
    </reaction>
</comment>
<organism evidence="11 12">
    <name type="scientific">Campylobacter mucosalis CCUG 21559</name>
    <dbReference type="NCBI Taxonomy" id="1032067"/>
    <lineage>
        <taxon>Bacteria</taxon>
        <taxon>Pseudomonadati</taxon>
        <taxon>Campylobacterota</taxon>
        <taxon>Epsilonproteobacteria</taxon>
        <taxon>Campylobacterales</taxon>
        <taxon>Campylobacteraceae</taxon>
        <taxon>Campylobacter</taxon>
    </lineage>
</organism>
<evidence type="ECO:0000256" key="7">
    <source>
        <dbReference type="ARBA" id="ARBA00023146"/>
    </source>
</evidence>
<dbReference type="EMBL" id="CP012542">
    <property type="protein sequence ID" value="QCD44809.1"/>
    <property type="molecule type" value="Genomic_DNA"/>
</dbReference>
<dbReference type="SUPFAM" id="SSF48163">
    <property type="entry name" value="An anticodon-binding domain of class I aminoacyl-tRNA synthetases"/>
    <property type="match status" value="1"/>
</dbReference>
<keyword evidence="12" id="KW-1185">Reference proteome</keyword>
<dbReference type="GO" id="GO:0005524">
    <property type="term" value="F:ATP binding"/>
    <property type="evidence" value="ECO:0007669"/>
    <property type="project" value="UniProtKB-UniRule"/>
</dbReference>
<evidence type="ECO:0000256" key="5">
    <source>
        <dbReference type="ARBA" id="ARBA00022840"/>
    </source>
</evidence>
<dbReference type="RefSeq" id="WP_171993766.1">
    <property type="nucleotide sequence ID" value="NZ_CP012542.1"/>
</dbReference>
<evidence type="ECO:0000313" key="12">
    <source>
        <dbReference type="Proteomes" id="UP000503264"/>
    </source>
</evidence>
<dbReference type="PROSITE" id="PS00178">
    <property type="entry name" value="AA_TRNA_LIGASE_I"/>
    <property type="match status" value="1"/>
</dbReference>
<comment type="subcellular location">
    <subcellularLocation>
        <location evidence="8">Cytoplasm</location>
    </subcellularLocation>
</comment>
<evidence type="ECO:0000256" key="8">
    <source>
        <dbReference type="HAMAP-Rule" id="MF_00022"/>
    </source>
</evidence>
<comment type="similarity">
    <text evidence="1 8">Belongs to the class-I aminoacyl-tRNA synthetase family. Glutamate--tRNA ligase type 1 subfamily.</text>
</comment>
<evidence type="ECO:0000256" key="2">
    <source>
        <dbReference type="ARBA" id="ARBA00022490"/>
    </source>
</evidence>
<comment type="function">
    <text evidence="8">Catalyzes the attachment of glutamate to tRNA(Glu) in a two-step reaction: glutamate is first activated by ATP to form Glu-AMP and then transferred to the acceptor end of tRNA(Glu).</text>
</comment>
<dbReference type="GO" id="GO:0005829">
    <property type="term" value="C:cytosol"/>
    <property type="evidence" value="ECO:0007669"/>
    <property type="project" value="TreeGrafter"/>
</dbReference>
<dbReference type="Pfam" id="PF00749">
    <property type="entry name" value="tRNA-synt_1c"/>
    <property type="match status" value="1"/>
</dbReference>
<evidence type="ECO:0000259" key="10">
    <source>
        <dbReference type="Pfam" id="PF19269"/>
    </source>
</evidence>
<keyword evidence="2 8" id="KW-0963">Cytoplasm</keyword>
<evidence type="ECO:0000259" key="9">
    <source>
        <dbReference type="Pfam" id="PF00749"/>
    </source>
</evidence>
<feature type="domain" description="Aminoacyl-tRNA synthetase class I anticodon-binding" evidence="10">
    <location>
        <begin position="312"/>
        <end position="418"/>
    </location>
</feature>
<dbReference type="AlphaFoldDB" id="A0A6G5QGS0"/>
<dbReference type="InterPro" id="IPR049940">
    <property type="entry name" value="GluQ/Sye"/>
</dbReference>
<sequence length="428" mass="49013">MYRFAPSPTGDMHIGNLRAAIFNYICSLKEKSDFILRIEDTDTERNIKGKEKEIIEILSRFGIKPAHIYIQSENLKFHRELATKLLIDKKAFACFCSEDELEAKKEKAKNDGAPYRYDGTCERLSNEEVLNNDKPFVIRMKKPQSTMSFTDAIKGELSFEPDAIDSFVIMRADKTPTYNFACAVDDMLEGVTFVIRGEDHVSNTPKQDLIRQGLGYTQKMQYAHLPIILNEDGKKMSKRDDASSVKWMLESGFMPEAIANYLVLLGNKTPVEIFTLDEAAKWFDISKISRSPAKFDLNMLKHVNREHIKIASDERLKELGLDKPNLARFYTQEASLIPEIKEKIAKIYSPKVAPNEYKNEFEIIKSAILSLKPCESYDEFKNELIKATSLKGKSFFMPLRMLLTGELKGPELSELYPLIKDDLKEIVK</sequence>
<keyword evidence="7 8" id="KW-0030">Aminoacyl-tRNA synthetase</keyword>
<reference evidence="11 12" key="1">
    <citation type="submission" date="2016-07" db="EMBL/GenBank/DDBJ databases">
        <title>Comparative genomics of the Campylobacter concisus group.</title>
        <authorList>
            <person name="Miller W.G."/>
            <person name="Yee E."/>
            <person name="Chapman M.H."/>
            <person name="Huynh S."/>
            <person name="Bono J.L."/>
            <person name="On S.L.W."/>
            <person name="StLeger J."/>
            <person name="Foster G."/>
            <person name="Parker C.T."/>
        </authorList>
    </citation>
    <scope>NUCLEOTIDE SEQUENCE [LARGE SCALE GENOMIC DNA]</scope>
    <source>
        <strain evidence="11 12">CCUG 21559</strain>
    </source>
</reference>
<dbReference type="InterPro" id="IPR014729">
    <property type="entry name" value="Rossmann-like_a/b/a_fold"/>
</dbReference>
<feature type="domain" description="Glutamyl/glutaminyl-tRNA synthetase class Ib catalytic" evidence="9">
    <location>
        <begin position="3"/>
        <end position="301"/>
    </location>
</feature>
<dbReference type="InterPro" id="IPR004527">
    <property type="entry name" value="Glu-tRNA-ligase_bac/mito"/>
</dbReference>
<dbReference type="EC" id="6.1.1.17" evidence="8"/>
<accession>A0A6G5QGS0</accession>
<feature type="short sequence motif" description="'KMSKS' region" evidence="8">
    <location>
        <begin position="235"/>
        <end position="239"/>
    </location>
</feature>
<comment type="subunit">
    <text evidence="8">Monomer.</text>
</comment>
<dbReference type="Gene3D" id="1.10.10.350">
    <property type="match status" value="1"/>
</dbReference>
<dbReference type="SUPFAM" id="SSF52374">
    <property type="entry name" value="Nucleotidylyl transferase"/>
    <property type="match status" value="1"/>
</dbReference>
<feature type="short sequence motif" description="'HIGH' region" evidence="8">
    <location>
        <begin position="6"/>
        <end position="16"/>
    </location>
</feature>
<evidence type="ECO:0000256" key="3">
    <source>
        <dbReference type="ARBA" id="ARBA00022598"/>
    </source>
</evidence>
<name>A0A6G5QGS0_9BACT</name>
<gene>
    <name evidence="11" type="primary">gltX1</name>
    <name evidence="8" type="synonym">gltX</name>
    <name evidence="11" type="ORF">CMUC_1026</name>
</gene>
<dbReference type="Pfam" id="PF19269">
    <property type="entry name" value="Anticodon_2"/>
    <property type="match status" value="1"/>
</dbReference>
<dbReference type="PANTHER" id="PTHR43311:SF2">
    <property type="entry name" value="GLUTAMATE--TRNA LIGASE, MITOCHONDRIAL-RELATED"/>
    <property type="match status" value="1"/>
</dbReference>
<feature type="binding site" evidence="8">
    <location>
        <position position="238"/>
    </location>
    <ligand>
        <name>ATP</name>
        <dbReference type="ChEBI" id="CHEBI:30616"/>
    </ligand>
</feature>
<proteinExistence type="inferred from homology"/>
<dbReference type="GO" id="GO:0000049">
    <property type="term" value="F:tRNA binding"/>
    <property type="evidence" value="ECO:0007669"/>
    <property type="project" value="InterPro"/>
</dbReference>
<dbReference type="Gene3D" id="3.40.50.620">
    <property type="entry name" value="HUPs"/>
    <property type="match status" value="1"/>
</dbReference>
<evidence type="ECO:0000256" key="4">
    <source>
        <dbReference type="ARBA" id="ARBA00022741"/>
    </source>
</evidence>
<dbReference type="GO" id="GO:0004818">
    <property type="term" value="F:glutamate-tRNA ligase activity"/>
    <property type="evidence" value="ECO:0007669"/>
    <property type="project" value="UniProtKB-UniRule"/>
</dbReference>
<evidence type="ECO:0000256" key="6">
    <source>
        <dbReference type="ARBA" id="ARBA00022917"/>
    </source>
</evidence>
<dbReference type="NCBIfam" id="TIGR00464">
    <property type="entry name" value="gltX_bact"/>
    <property type="match status" value="1"/>
</dbReference>
<keyword evidence="3 8" id="KW-0436">Ligase</keyword>
<dbReference type="GO" id="GO:0006424">
    <property type="term" value="P:glutamyl-tRNA aminoacylation"/>
    <property type="evidence" value="ECO:0007669"/>
    <property type="project" value="UniProtKB-UniRule"/>
</dbReference>
<keyword evidence="4 8" id="KW-0547">Nucleotide-binding</keyword>
<dbReference type="InterPro" id="IPR020058">
    <property type="entry name" value="Glu/Gln-tRNA-synth_Ib_cat-dom"/>
</dbReference>
<keyword evidence="5 8" id="KW-0067">ATP-binding</keyword>
<dbReference type="InterPro" id="IPR008925">
    <property type="entry name" value="aa_tRNA-synth_I_cd-bd_sf"/>
</dbReference>
<protein>
    <recommendedName>
        <fullName evidence="8">Glutamate--tRNA ligase</fullName>
        <ecNumber evidence="8">6.1.1.17</ecNumber>
    </recommendedName>
    <alternativeName>
        <fullName evidence="8">Glutamyl-tRNA synthetase</fullName>
        <shortName evidence="8">GluRS</shortName>
    </alternativeName>
</protein>
<dbReference type="Proteomes" id="UP000503264">
    <property type="component" value="Chromosome"/>
</dbReference>
<evidence type="ECO:0000313" key="11">
    <source>
        <dbReference type="EMBL" id="QCD44809.1"/>
    </source>
</evidence>
<dbReference type="PRINTS" id="PR00987">
    <property type="entry name" value="TRNASYNTHGLU"/>
</dbReference>
<comment type="caution">
    <text evidence="8">Lacks conserved residue(s) required for the propagation of feature annotation.</text>
</comment>
<dbReference type="InterPro" id="IPR020751">
    <property type="entry name" value="aa-tRNA-synth_I_codon-bd_sub2"/>
</dbReference>
<dbReference type="PANTHER" id="PTHR43311">
    <property type="entry name" value="GLUTAMATE--TRNA LIGASE"/>
    <property type="match status" value="1"/>
</dbReference>
<keyword evidence="6 8" id="KW-0648">Protein biosynthesis</keyword>
<dbReference type="InterPro" id="IPR001412">
    <property type="entry name" value="aa-tRNA-synth_I_CS"/>
</dbReference>
<dbReference type="HAMAP" id="MF_00022">
    <property type="entry name" value="Glu_tRNA_synth_type1"/>
    <property type="match status" value="1"/>
</dbReference>
<dbReference type="InterPro" id="IPR045462">
    <property type="entry name" value="aa-tRNA-synth_I_cd-bd"/>
</dbReference>
<dbReference type="InterPro" id="IPR000924">
    <property type="entry name" value="Glu/Gln-tRNA-synth"/>
</dbReference>
<evidence type="ECO:0000256" key="1">
    <source>
        <dbReference type="ARBA" id="ARBA00007894"/>
    </source>
</evidence>